<feature type="region of interest" description="Disordered" evidence="1">
    <location>
        <begin position="104"/>
        <end position="151"/>
    </location>
</feature>
<organism evidence="2">
    <name type="scientific">Pyrodinium bahamense</name>
    <dbReference type="NCBI Taxonomy" id="73915"/>
    <lineage>
        <taxon>Eukaryota</taxon>
        <taxon>Sar</taxon>
        <taxon>Alveolata</taxon>
        <taxon>Dinophyceae</taxon>
        <taxon>Gonyaulacales</taxon>
        <taxon>Pyrocystaceae</taxon>
        <taxon>Pyrodinium</taxon>
    </lineage>
</organism>
<protein>
    <submittedName>
        <fullName evidence="2">Uncharacterized protein</fullName>
    </submittedName>
</protein>
<sequence length="385" mass="40722">MAEPAGRRVDPADGKAYSFAEISAVYKGQYSPGQIRAYWNSEMRPVESAGLDTAGTSEENRKIDPDDGQAYTFSGLTTKYSGQYSVVELREYWRISMRPIAAGTPSAASAAPRPAGGGPAAAGTTPGAAGGEGSSLAEPPTSKAGGFRASFCPDPKTIGQKFTLTYDKEPIGNFASVNPGDQGLRVGGGTLNGQFQKDLYNFGWQETEKYGPYHNRLFGGVEPLQFARASKELLSLNPNLMAGFVFKASDGGKVGTVFVDVFRNEVRVHGNSLNMAMVYTVGPKRQDCPSDQAFLAQVEATAHNVGLACTEYNALAGAEGFPQIEVLRFPLVSGGAFAGRCPKDAVAAALLRGLIAGCGADSPEMNFAFDGDIFRQTWEAMNTGA</sequence>
<evidence type="ECO:0000256" key="1">
    <source>
        <dbReference type="SAM" id="MobiDB-lite"/>
    </source>
</evidence>
<reference evidence="2" key="1">
    <citation type="submission" date="2021-01" db="EMBL/GenBank/DDBJ databases">
        <authorList>
            <person name="Corre E."/>
            <person name="Pelletier E."/>
            <person name="Niang G."/>
            <person name="Scheremetjew M."/>
            <person name="Finn R."/>
            <person name="Kale V."/>
            <person name="Holt S."/>
            <person name="Cochrane G."/>
            <person name="Meng A."/>
            <person name="Brown T."/>
            <person name="Cohen L."/>
        </authorList>
    </citation>
    <scope>NUCLEOTIDE SEQUENCE</scope>
    <source>
        <strain evidence="2">Pbaha01</strain>
    </source>
</reference>
<dbReference type="EMBL" id="HBEG01029876">
    <property type="protein sequence ID" value="CAD8367097.1"/>
    <property type="molecule type" value="Transcribed_RNA"/>
</dbReference>
<feature type="compositionally biased region" description="Low complexity" evidence="1">
    <location>
        <begin position="104"/>
        <end position="114"/>
    </location>
</feature>
<gene>
    <name evidence="2" type="ORF">PBAH0796_LOCUS18218</name>
</gene>
<dbReference type="AlphaFoldDB" id="A0A7S0FLL1"/>
<proteinExistence type="predicted"/>
<evidence type="ECO:0000313" key="2">
    <source>
        <dbReference type="EMBL" id="CAD8367097.1"/>
    </source>
</evidence>
<accession>A0A7S0FLL1</accession>
<name>A0A7S0FLL1_9DINO</name>